<keyword evidence="6" id="KW-0574">Periplasm</keyword>
<evidence type="ECO:0000256" key="4">
    <source>
        <dbReference type="ARBA" id="ARBA00022729"/>
    </source>
</evidence>
<keyword evidence="7 13" id="KW-0378">Hydrolase</keyword>
<dbReference type="PANTHER" id="PTHR22939">
    <property type="entry name" value="SERINE PROTEASE FAMILY S1C HTRA-RELATED"/>
    <property type="match status" value="1"/>
</dbReference>
<dbReference type="PRINTS" id="PR00834">
    <property type="entry name" value="PROTEASES2C"/>
</dbReference>
<feature type="signal peptide" evidence="11">
    <location>
        <begin position="1"/>
        <end position="22"/>
    </location>
</feature>
<evidence type="ECO:0000256" key="8">
    <source>
        <dbReference type="ARBA" id="ARBA00022825"/>
    </source>
</evidence>
<dbReference type="Gene3D" id="2.40.10.120">
    <property type="match status" value="1"/>
</dbReference>
<feature type="binding site" evidence="10">
    <location>
        <position position="123"/>
    </location>
    <ligand>
        <name>substrate</name>
    </ligand>
</feature>
<dbReference type="Pfam" id="PF13365">
    <property type="entry name" value="Trypsin_2"/>
    <property type="match status" value="1"/>
</dbReference>
<evidence type="ECO:0000256" key="6">
    <source>
        <dbReference type="ARBA" id="ARBA00022764"/>
    </source>
</evidence>
<comment type="caution">
    <text evidence="13">The sequence shown here is derived from an EMBL/GenBank/DDBJ whole genome shotgun (WGS) entry which is preliminary data.</text>
</comment>
<dbReference type="InterPro" id="IPR011782">
    <property type="entry name" value="Pept_S1C_Do"/>
</dbReference>
<evidence type="ECO:0000313" key="13">
    <source>
        <dbReference type="EMBL" id="KZL21166.1"/>
    </source>
</evidence>
<feature type="domain" description="PDZ" evidence="12">
    <location>
        <begin position="370"/>
        <end position="460"/>
    </location>
</feature>
<comment type="subcellular location">
    <subcellularLocation>
        <location evidence="1">Periplasm</location>
    </subcellularLocation>
</comment>
<feature type="domain" description="PDZ" evidence="12">
    <location>
        <begin position="285"/>
        <end position="364"/>
    </location>
</feature>
<dbReference type="Proteomes" id="UP000076577">
    <property type="component" value="Unassembled WGS sequence"/>
</dbReference>
<dbReference type="AlphaFoldDB" id="A0A166AIP7"/>
<evidence type="ECO:0000256" key="1">
    <source>
        <dbReference type="ARBA" id="ARBA00004418"/>
    </source>
</evidence>
<dbReference type="EC" id="3.4.21.107" evidence="13"/>
<dbReference type="GO" id="GO:0042597">
    <property type="term" value="C:periplasmic space"/>
    <property type="evidence" value="ECO:0007669"/>
    <property type="project" value="UniProtKB-SubCell"/>
</dbReference>
<keyword evidence="8" id="KW-0720">Serine protease</keyword>
<sequence>MGQLRKCAARLLFCSVVGTSGAFVTQNMHALAAEKTVPTSQGEISLSFAPVVKKVSPAVVNVYASRTVQERRRVSPFLDDPFFRRFFGDQSDRFAPRSRSRVQSSLGSGVIVSADGTIITNHHVIAGADEVRVALSDRREFDADVILKDERTDLAVLKVRDAEGAFPVVPFANSDELEVGDLVLAIGNPFGVGQTVTQGIVSAVARNQVGVSDYQFFIQTDAAINPGNSGGALVDLKGRLVGVNTAIFSRSGGSNGIGFAIPANMVEVVSSAADDGGIVRRPWVGTSVQPVGADIAASLALERPSGVLVTRIQEGSPAERAGIRVGDLILSVGDINVDDPDAYGYRLATKKVGGVTSFEILRNGEAFRVDVNLERAPETVAREALEINGSSPFAGVKVMNLSPAVAEELRMYNEFSGVVIADIQARSKAAYVGFKPGDIIVEVNGSKVERTKDLSKVSAVPQRTWHITFKRAGQLRQVTLR</sequence>
<feature type="binding site" evidence="10">
    <location>
        <position position="153"/>
    </location>
    <ligand>
        <name>substrate</name>
    </ligand>
</feature>
<name>A0A166AIP7_9HYPH</name>
<protein>
    <submittedName>
        <fullName evidence="13">Putative periplasmic serine endoprotease DegP-like</fullName>
        <ecNumber evidence="13">3.4.21.107</ecNumber>
    </submittedName>
</protein>
<evidence type="ECO:0000256" key="5">
    <source>
        <dbReference type="ARBA" id="ARBA00022737"/>
    </source>
</evidence>
<evidence type="ECO:0000256" key="9">
    <source>
        <dbReference type="PIRSR" id="PIRSR611782-1"/>
    </source>
</evidence>
<evidence type="ECO:0000256" key="10">
    <source>
        <dbReference type="PIRSR" id="PIRSR611782-2"/>
    </source>
</evidence>
<evidence type="ECO:0000256" key="2">
    <source>
        <dbReference type="ARBA" id="ARBA00010541"/>
    </source>
</evidence>
<dbReference type="Pfam" id="PF17820">
    <property type="entry name" value="PDZ_6"/>
    <property type="match status" value="1"/>
</dbReference>
<dbReference type="Gene3D" id="2.30.42.10">
    <property type="match status" value="2"/>
</dbReference>
<evidence type="ECO:0000313" key="14">
    <source>
        <dbReference type="Proteomes" id="UP000076577"/>
    </source>
</evidence>
<accession>A0A166AIP7</accession>
<dbReference type="NCBIfam" id="TIGR02037">
    <property type="entry name" value="degP_htrA_DO"/>
    <property type="match status" value="1"/>
</dbReference>
<dbReference type="InterPro" id="IPR009003">
    <property type="entry name" value="Peptidase_S1_PA"/>
</dbReference>
<feature type="active site" description="Charge relay system" evidence="9">
    <location>
        <position position="123"/>
    </location>
</feature>
<evidence type="ECO:0000256" key="7">
    <source>
        <dbReference type="ARBA" id="ARBA00022801"/>
    </source>
</evidence>
<dbReference type="GO" id="GO:0006508">
    <property type="term" value="P:proteolysis"/>
    <property type="evidence" value="ECO:0007669"/>
    <property type="project" value="UniProtKB-KW"/>
</dbReference>
<keyword evidence="14" id="KW-1185">Reference proteome</keyword>
<dbReference type="PATRIC" id="fig|989403.3.peg.477"/>
<dbReference type="EMBL" id="LMCB01000004">
    <property type="protein sequence ID" value="KZL21166.1"/>
    <property type="molecule type" value="Genomic_DNA"/>
</dbReference>
<dbReference type="InterPro" id="IPR036034">
    <property type="entry name" value="PDZ_sf"/>
</dbReference>
<dbReference type="SUPFAM" id="SSF50494">
    <property type="entry name" value="Trypsin-like serine proteases"/>
    <property type="match status" value="1"/>
</dbReference>
<comment type="similarity">
    <text evidence="2">Belongs to the peptidase S1C family.</text>
</comment>
<dbReference type="Pfam" id="PF13180">
    <property type="entry name" value="PDZ_2"/>
    <property type="match status" value="1"/>
</dbReference>
<keyword evidence="5" id="KW-0677">Repeat</keyword>
<dbReference type="STRING" id="989403.SAMN05421798_10556"/>
<dbReference type="SMART" id="SM00228">
    <property type="entry name" value="PDZ"/>
    <property type="match status" value="2"/>
</dbReference>
<dbReference type="RefSeq" id="WP_068001563.1">
    <property type="nucleotide sequence ID" value="NZ_FOFM01000005.1"/>
</dbReference>
<dbReference type="GO" id="GO:0004252">
    <property type="term" value="F:serine-type endopeptidase activity"/>
    <property type="evidence" value="ECO:0007669"/>
    <property type="project" value="InterPro"/>
</dbReference>
<feature type="chain" id="PRO_5038544989" evidence="11">
    <location>
        <begin position="23"/>
        <end position="481"/>
    </location>
</feature>
<keyword evidence="4 11" id="KW-0732">Signal</keyword>
<proteinExistence type="inferred from homology"/>
<gene>
    <name evidence="13" type="primary">mucD</name>
    <name evidence="13" type="ORF">PsAD2_00452</name>
</gene>
<dbReference type="SUPFAM" id="SSF50156">
    <property type="entry name" value="PDZ domain-like"/>
    <property type="match status" value="2"/>
</dbReference>
<feature type="active site" description="Charge relay system" evidence="9">
    <location>
        <position position="229"/>
    </location>
</feature>
<organism evidence="13 14">
    <name type="scientific">Pseudovibrio axinellae</name>
    <dbReference type="NCBI Taxonomy" id="989403"/>
    <lineage>
        <taxon>Bacteria</taxon>
        <taxon>Pseudomonadati</taxon>
        <taxon>Pseudomonadota</taxon>
        <taxon>Alphaproteobacteria</taxon>
        <taxon>Hyphomicrobiales</taxon>
        <taxon>Stappiaceae</taxon>
        <taxon>Pseudovibrio</taxon>
    </lineage>
</organism>
<keyword evidence="3 13" id="KW-0645">Protease</keyword>
<dbReference type="PROSITE" id="PS50106">
    <property type="entry name" value="PDZ"/>
    <property type="match status" value="2"/>
</dbReference>
<dbReference type="InterPro" id="IPR041489">
    <property type="entry name" value="PDZ_6"/>
</dbReference>
<feature type="binding site" evidence="10">
    <location>
        <begin position="227"/>
        <end position="229"/>
    </location>
    <ligand>
        <name>substrate</name>
    </ligand>
</feature>
<reference evidence="13 14" key="1">
    <citation type="journal article" date="2016" name="Front. Microbiol.">
        <title>Comparative Genomic Analysis Reveals a Diverse Repertoire of Genes Involved in Prokaryote-Eukaryote Interactions within the Pseudovibrio Genus.</title>
        <authorList>
            <person name="Romano S."/>
            <person name="Fernandez-Guerra A."/>
            <person name="Reen F.J."/>
            <person name="Glockner F.O."/>
            <person name="Crowley S.P."/>
            <person name="O'Sullivan O."/>
            <person name="Cotter P.D."/>
            <person name="Adams C."/>
            <person name="Dobson A.D."/>
            <person name="O'Gara F."/>
        </authorList>
    </citation>
    <scope>NUCLEOTIDE SEQUENCE [LARGE SCALE GENOMIC DNA]</scope>
    <source>
        <strain evidence="13 14">Ad2</strain>
    </source>
</reference>
<dbReference type="InterPro" id="IPR001940">
    <property type="entry name" value="Peptidase_S1C"/>
</dbReference>
<evidence type="ECO:0000256" key="11">
    <source>
        <dbReference type="SAM" id="SignalP"/>
    </source>
</evidence>
<feature type="active site" description="Charge relay system" evidence="9">
    <location>
        <position position="153"/>
    </location>
</feature>
<dbReference type="InterPro" id="IPR001478">
    <property type="entry name" value="PDZ"/>
</dbReference>
<evidence type="ECO:0000256" key="3">
    <source>
        <dbReference type="ARBA" id="ARBA00022670"/>
    </source>
</evidence>
<evidence type="ECO:0000259" key="12">
    <source>
        <dbReference type="PROSITE" id="PS50106"/>
    </source>
</evidence>
<dbReference type="PANTHER" id="PTHR22939:SF129">
    <property type="entry name" value="SERINE PROTEASE HTRA2, MITOCHONDRIAL"/>
    <property type="match status" value="1"/>
</dbReference>
<dbReference type="OrthoDB" id="9758917at2"/>